<feature type="compositionally biased region" description="Polar residues" evidence="1">
    <location>
        <begin position="22"/>
        <end position="47"/>
    </location>
</feature>
<name>A0A9P8TIP5_WICPI</name>
<feature type="non-terminal residue" evidence="3">
    <location>
        <position position="90"/>
    </location>
</feature>
<accession>A0A9P8TIP5</accession>
<evidence type="ECO:0000256" key="1">
    <source>
        <dbReference type="SAM" id="MobiDB-lite"/>
    </source>
</evidence>
<keyword evidence="4" id="KW-1185">Reference proteome</keyword>
<dbReference type="InterPro" id="IPR002083">
    <property type="entry name" value="MATH/TRAF_dom"/>
</dbReference>
<feature type="non-terminal residue" evidence="3">
    <location>
        <position position="1"/>
    </location>
</feature>
<sequence>GYEQEISSSDSSDFITDDEKSLTSQPHPAQETTGTRSQNSTGHQDVFQQYLDEPPRCYEIEAEGANTWEISGITELKDEKYAGPRFKVGE</sequence>
<protein>
    <recommendedName>
        <fullName evidence="2">MATH domain-containing protein</fullName>
    </recommendedName>
</protein>
<evidence type="ECO:0000259" key="2">
    <source>
        <dbReference type="PROSITE" id="PS50144"/>
    </source>
</evidence>
<proteinExistence type="predicted"/>
<dbReference type="AlphaFoldDB" id="A0A9P8TIP5"/>
<gene>
    <name evidence="3" type="ORF">WICPIJ_008497</name>
</gene>
<dbReference type="Proteomes" id="UP000774326">
    <property type="component" value="Unassembled WGS sequence"/>
</dbReference>
<comment type="caution">
    <text evidence="3">The sequence shown here is derived from an EMBL/GenBank/DDBJ whole genome shotgun (WGS) entry which is preliminary data.</text>
</comment>
<feature type="domain" description="MATH" evidence="2">
    <location>
        <begin position="63"/>
        <end position="90"/>
    </location>
</feature>
<feature type="region of interest" description="Disordered" evidence="1">
    <location>
        <begin position="1"/>
        <end position="48"/>
    </location>
</feature>
<dbReference type="EMBL" id="JAEUBG010004842">
    <property type="protein sequence ID" value="KAH3679821.1"/>
    <property type="molecule type" value="Genomic_DNA"/>
</dbReference>
<reference evidence="3" key="1">
    <citation type="journal article" date="2021" name="Open Biol.">
        <title>Shared evolutionary footprints suggest mitochondrial oxidative damage underlies multiple complex I losses in fungi.</title>
        <authorList>
            <person name="Schikora-Tamarit M.A."/>
            <person name="Marcet-Houben M."/>
            <person name="Nosek J."/>
            <person name="Gabaldon T."/>
        </authorList>
    </citation>
    <scope>NUCLEOTIDE SEQUENCE</scope>
    <source>
        <strain evidence="3">CBS2887</strain>
    </source>
</reference>
<reference evidence="3" key="2">
    <citation type="submission" date="2021-01" db="EMBL/GenBank/DDBJ databases">
        <authorList>
            <person name="Schikora-Tamarit M.A."/>
        </authorList>
    </citation>
    <scope>NUCLEOTIDE SEQUENCE</scope>
    <source>
        <strain evidence="3">CBS2887</strain>
    </source>
</reference>
<evidence type="ECO:0000313" key="3">
    <source>
        <dbReference type="EMBL" id="KAH3679821.1"/>
    </source>
</evidence>
<dbReference type="PROSITE" id="PS50144">
    <property type="entry name" value="MATH"/>
    <property type="match status" value="1"/>
</dbReference>
<evidence type="ECO:0000313" key="4">
    <source>
        <dbReference type="Proteomes" id="UP000774326"/>
    </source>
</evidence>
<organism evidence="3 4">
    <name type="scientific">Wickerhamomyces pijperi</name>
    <name type="common">Yeast</name>
    <name type="synonym">Pichia pijperi</name>
    <dbReference type="NCBI Taxonomy" id="599730"/>
    <lineage>
        <taxon>Eukaryota</taxon>
        <taxon>Fungi</taxon>
        <taxon>Dikarya</taxon>
        <taxon>Ascomycota</taxon>
        <taxon>Saccharomycotina</taxon>
        <taxon>Saccharomycetes</taxon>
        <taxon>Phaffomycetales</taxon>
        <taxon>Wickerhamomycetaceae</taxon>
        <taxon>Wickerhamomyces</taxon>
    </lineage>
</organism>